<evidence type="ECO:0000313" key="3">
    <source>
        <dbReference type="Proteomes" id="UP000299102"/>
    </source>
</evidence>
<name>A0A4C1UFN4_EUMVA</name>
<dbReference type="Proteomes" id="UP000299102">
    <property type="component" value="Unassembled WGS sequence"/>
</dbReference>
<evidence type="ECO:0000313" key="2">
    <source>
        <dbReference type="EMBL" id="GBP24927.1"/>
    </source>
</evidence>
<feature type="compositionally biased region" description="Basic and acidic residues" evidence="1">
    <location>
        <begin position="312"/>
        <end position="321"/>
    </location>
</feature>
<reference evidence="2 3" key="1">
    <citation type="journal article" date="2019" name="Commun. Biol.">
        <title>The bagworm genome reveals a unique fibroin gene that provides high tensile strength.</title>
        <authorList>
            <person name="Kono N."/>
            <person name="Nakamura H."/>
            <person name="Ohtoshi R."/>
            <person name="Tomita M."/>
            <person name="Numata K."/>
            <person name="Arakawa K."/>
        </authorList>
    </citation>
    <scope>NUCLEOTIDE SEQUENCE [LARGE SCALE GENOMIC DNA]</scope>
</reference>
<dbReference type="AlphaFoldDB" id="A0A4C1UFN4"/>
<gene>
    <name evidence="2" type="ORF">EVAR_12594_1</name>
</gene>
<keyword evidence="3" id="KW-1185">Reference proteome</keyword>
<protein>
    <submittedName>
        <fullName evidence="2">Uncharacterized protein</fullName>
    </submittedName>
</protein>
<evidence type="ECO:0000256" key="1">
    <source>
        <dbReference type="SAM" id="MobiDB-lite"/>
    </source>
</evidence>
<feature type="region of interest" description="Disordered" evidence="1">
    <location>
        <begin position="304"/>
        <end position="337"/>
    </location>
</feature>
<accession>A0A4C1UFN4</accession>
<organism evidence="2 3">
    <name type="scientific">Eumeta variegata</name>
    <name type="common">Bagworm moth</name>
    <name type="synonym">Eumeta japonica</name>
    <dbReference type="NCBI Taxonomy" id="151549"/>
    <lineage>
        <taxon>Eukaryota</taxon>
        <taxon>Metazoa</taxon>
        <taxon>Ecdysozoa</taxon>
        <taxon>Arthropoda</taxon>
        <taxon>Hexapoda</taxon>
        <taxon>Insecta</taxon>
        <taxon>Pterygota</taxon>
        <taxon>Neoptera</taxon>
        <taxon>Endopterygota</taxon>
        <taxon>Lepidoptera</taxon>
        <taxon>Glossata</taxon>
        <taxon>Ditrysia</taxon>
        <taxon>Tineoidea</taxon>
        <taxon>Psychidae</taxon>
        <taxon>Oiketicinae</taxon>
        <taxon>Eumeta</taxon>
    </lineage>
</organism>
<dbReference type="EMBL" id="BGZK01000167">
    <property type="protein sequence ID" value="GBP24927.1"/>
    <property type="molecule type" value="Genomic_DNA"/>
</dbReference>
<proteinExistence type="predicted"/>
<sequence>MPRAIANKSLTSKEQLVRSGRVKVATALISNMGQVANQSRFGAFAAPTAARLDEGPLPRKVGRVHIRVCRGHIGLNRGHIGVGKGHIGVDRGHIRVGRGRRSSRGYDVHMPVSFHYHPTIVASTLGLDAQNSIHLQYVTKTVAIQIFSQSTTKNTAVLYGIPAVKISSIDWNEFIKAFFITRLTLMIIVASFSHVCKHRKEDFQNNLDNLFDIAHADALERMKIKNDQIFLQKQREPEGPGSLAGVEKELIENEERIRQRKLKEEKERHEHMCYGSLSSSITTDFIQAQGHDDQPISFEKCFEEPLPSTSETGKRACKPSESRWSPPPTDTRDSGGVSVCFQLHGWE</sequence>
<comment type="caution">
    <text evidence="2">The sequence shown here is derived from an EMBL/GenBank/DDBJ whole genome shotgun (WGS) entry which is preliminary data.</text>
</comment>